<feature type="domain" description="GST N-terminal" evidence="1">
    <location>
        <begin position="1"/>
        <end position="76"/>
    </location>
</feature>
<dbReference type="PANTHER" id="PTHR42673">
    <property type="entry name" value="MALEYLACETOACETATE ISOMERASE"/>
    <property type="match status" value="1"/>
</dbReference>
<dbReference type="PANTHER" id="PTHR42673:SF7">
    <property type="entry name" value="GLUTATHIONE S-TRANSFERASE ZETA CLASS-LIKE"/>
    <property type="match status" value="1"/>
</dbReference>
<reference evidence="2 3" key="1">
    <citation type="submission" date="2024-02" db="EMBL/GenBank/DDBJ databases">
        <authorList>
            <person name="Vignale AGUSTIN F."/>
            <person name="Sosa J E."/>
            <person name="Modenutti C."/>
        </authorList>
    </citation>
    <scope>NUCLEOTIDE SEQUENCE [LARGE SCALE GENOMIC DNA]</scope>
</reference>
<keyword evidence="3" id="KW-1185">Reference proteome</keyword>
<dbReference type="PROSITE" id="PS50404">
    <property type="entry name" value="GST_NTER"/>
    <property type="match status" value="1"/>
</dbReference>
<dbReference type="EMBL" id="CAUOFW020009613">
    <property type="protein sequence ID" value="CAK9186516.1"/>
    <property type="molecule type" value="Genomic_DNA"/>
</dbReference>
<comment type="caution">
    <text evidence="2">The sequence shown here is derived from an EMBL/GenBank/DDBJ whole genome shotgun (WGS) entry which is preliminary data.</text>
</comment>
<organism evidence="2 3">
    <name type="scientific">Ilex paraguariensis</name>
    <name type="common">yerba mate</name>
    <dbReference type="NCBI Taxonomy" id="185542"/>
    <lineage>
        <taxon>Eukaryota</taxon>
        <taxon>Viridiplantae</taxon>
        <taxon>Streptophyta</taxon>
        <taxon>Embryophyta</taxon>
        <taxon>Tracheophyta</taxon>
        <taxon>Spermatophyta</taxon>
        <taxon>Magnoliopsida</taxon>
        <taxon>eudicotyledons</taxon>
        <taxon>Gunneridae</taxon>
        <taxon>Pentapetalae</taxon>
        <taxon>asterids</taxon>
        <taxon>campanulids</taxon>
        <taxon>Aquifoliales</taxon>
        <taxon>Aquifoliaceae</taxon>
        <taxon>Ilex</taxon>
    </lineage>
</organism>
<sequence length="97" mass="10986">MLTVTDLASIVDHGLQHSGLPYEYRAVNLVKGEQFSPEFEKLNPLRCVPVLVDGDFVLSDSSAILLYLEEKYLQNALLPVDPKLRAVNLQVSWTWEQ</sequence>
<dbReference type="AlphaFoldDB" id="A0ABC8UZJ5"/>
<evidence type="ECO:0000313" key="3">
    <source>
        <dbReference type="Proteomes" id="UP001642360"/>
    </source>
</evidence>
<proteinExistence type="predicted"/>
<accession>A0ABC8UZJ5</accession>
<dbReference type="Gene3D" id="3.40.30.10">
    <property type="entry name" value="Glutaredoxin"/>
    <property type="match status" value="1"/>
</dbReference>
<dbReference type="InterPro" id="IPR004045">
    <property type="entry name" value="Glutathione_S-Trfase_N"/>
</dbReference>
<protein>
    <recommendedName>
        <fullName evidence="1">GST N-terminal domain-containing protein</fullName>
    </recommendedName>
</protein>
<dbReference type="SUPFAM" id="SSF52833">
    <property type="entry name" value="Thioredoxin-like"/>
    <property type="match status" value="1"/>
</dbReference>
<dbReference type="Proteomes" id="UP001642360">
    <property type="component" value="Unassembled WGS sequence"/>
</dbReference>
<dbReference type="InterPro" id="IPR036249">
    <property type="entry name" value="Thioredoxin-like_sf"/>
</dbReference>
<dbReference type="Pfam" id="PF13409">
    <property type="entry name" value="GST_N_2"/>
    <property type="match status" value="1"/>
</dbReference>
<gene>
    <name evidence="2" type="ORF">ILEXP_LOCUS57011</name>
</gene>
<name>A0ABC8UZJ5_9AQUA</name>
<evidence type="ECO:0000259" key="1">
    <source>
        <dbReference type="PROSITE" id="PS50404"/>
    </source>
</evidence>
<evidence type="ECO:0000313" key="2">
    <source>
        <dbReference type="EMBL" id="CAK9186516.1"/>
    </source>
</evidence>